<comment type="caution">
    <text evidence="4">The sequence shown here is derived from an EMBL/GenBank/DDBJ whole genome shotgun (WGS) entry which is preliminary data.</text>
</comment>
<reference evidence="4" key="1">
    <citation type="submission" date="2021-05" db="EMBL/GenBank/DDBJ databases">
        <authorList>
            <person name="Tigano A."/>
        </authorList>
    </citation>
    <scope>NUCLEOTIDE SEQUENCE</scope>
</reference>
<dbReference type="EMBL" id="CAJRST010018890">
    <property type="protein sequence ID" value="CAG5950200.1"/>
    <property type="molecule type" value="Genomic_DNA"/>
</dbReference>
<dbReference type="AlphaFoldDB" id="A0A8S4BH00"/>
<keyword evidence="2" id="KW-0677">Repeat</keyword>
<dbReference type="SUPFAM" id="SSF52047">
    <property type="entry name" value="RNI-like"/>
    <property type="match status" value="1"/>
</dbReference>
<sequence length="122" mass="13542">MEDGLYTQHRHTEEPGVQSPNPATRGSAEKVVLKVWSFLTGTDSFVVSCSLSGCLIEEAGFFALAPALTSNDSHMKELDVSYNHPGPSGMEQLQAAMNLTHRRCRLDILRFEEFCIGKRTKI</sequence>
<gene>
    <name evidence="4" type="ORF">MMEN_LOCUS14260</name>
</gene>
<dbReference type="Gene3D" id="3.80.10.10">
    <property type="entry name" value="Ribonuclease Inhibitor"/>
    <property type="match status" value="1"/>
</dbReference>
<dbReference type="Proteomes" id="UP000677803">
    <property type="component" value="Unassembled WGS sequence"/>
</dbReference>
<evidence type="ECO:0000313" key="5">
    <source>
        <dbReference type="Proteomes" id="UP000677803"/>
    </source>
</evidence>
<evidence type="ECO:0000256" key="3">
    <source>
        <dbReference type="SAM" id="MobiDB-lite"/>
    </source>
</evidence>
<dbReference type="InterPro" id="IPR032675">
    <property type="entry name" value="LRR_dom_sf"/>
</dbReference>
<evidence type="ECO:0000256" key="1">
    <source>
        <dbReference type="ARBA" id="ARBA00022614"/>
    </source>
</evidence>
<feature type="region of interest" description="Disordered" evidence="3">
    <location>
        <begin position="1"/>
        <end position="25"/>
    </location>
</feature>
<dbReference type="InterPro" id="IPR051261">
    <property type="entry name" value="NLR"/>
</dbReference>
<protein>
    <submittedName>
        <fullName evidence="4">(Atlantic silverside) hypothetical protein</fullName>
    </submittedName>
</protein>
<keyword evidence="1" id="KW-0433">Leucine-rich repeat</keyword>
<name>A0A8S4BH00_9TELE</name>
<accession>A0A8S4BH00</accession>
<evidence type="ECO:0000256" key="2">
    <source>
        <dbReference type="ARBA" id="ARBA00022737"/>
    </source>
</evidence>
<keyword evidence="5" id="KW-1185">Reference proteome</keyword>
<evidence type="ECO:0000313" key="4">
    <source>
        <dbReference type="EMBL" id="CAG5950200.1"/>
    </source>
</evidence>
<organism evidence="4 5">
    <name type="scientific">Menidia menidia</name>
    <name type="common">Atlantic silverside</name>
    <dbReference type="NCBI Taxonomy" id="238744"/>
    <lineage>
        <taxon>Eukaryota</taxon>
        <taxon>Metazoa</taxon>
        <taxon>Chordata</taxon>
        <taxon>Craniata</taxon>
        <taxon>Vertebrata</taxon>
        <taxon>Euteleostomi</taxon>
        <taxon>Actinopterygii</taxon>
        <taxon>Neopterygii</taxon>
        <taxon>Teleostei</taxon>
        <taxon>Neoteleostei</taxon>
        <taxon>Acanthomorphata</taxon>
        <taxon>Ovalentaria</taxon>
        <taxon>Atherinomorphae</taxon>
        <taxon>Atheriniformes</taxon>
        <taxon>Atherinopsidae</taxon>
        <taxon>Menidiinae</taxon>
        <taxon>Menidia</taxon>
    </lineage>
</organism>
<dbReference type="OrthoDB" id="8956055at2759"/>
<dbReference type="PANTHER" id="PTHR24106">
    <property type="entry name" value="NACHT, LRR AND CARD DOMAINS-CONTAINING"/>
    <property type="match status" value="1"/>
</dbReference>
<proteinExistence type="predicted"/>